<dbReference type="PANTHER" id="PTHR42964:SF1">
    <property type="entry name" value="POLYKETIDE BIOSYNTHESIS ENOYL-COA HYDRATASE PKSH-RELATED"/>
    <property type="match status" value="1"/>
</dbReference>
<feature type="compositionally biased region" description="Low complexity" evidence="2">
    <location>
        <begin position="287"/>
        <end position="299"/>
    </location>
</feature>
<organism evidence="3 4">
    <name type="scientific">Acidovorax bellezanensis</name>
    <dbReference type="NCBI Taxonomy" id="2976702"/>
    <lineage>
        <taxon>Bacteria</taxon>
        <taxon>Pseudomonadati</taxon>
        <taxon>Pseudomonadota</taxon>
        <taxon>Betaproteobacteria</taxon>
        <taxon>Burkholderiales</taxon>
        <taxon>Comamonadaceae</taxon>
        <taxon>Acidovorax</taxon>
    </lineage>
</organism>
<comment type="caution">
    <text evidence="3">The sequence shown here is derived from an EMBL/GenBank/DDBJ whole genome shotgun (WGS) entry which is preliminary data.</text>
</comment>
<evidence type="ECO:0000256" key="2">
    <source>
        <dbReference type="SAM" id="MobiDB-lite"/>
    </source>
</evidence>
<dbReference type="InterPro" id="IPR001753">
    <property type="entry name" value="Enoyl-CoA_hydra/iso"/>
</dbReference>
<dbReference type="Proteomes" id="UP001525968">
    <property type="component" value="Unassembled WGS sequence"/>
</dbReference>
<dbReference type="RefSeq" id="WP_261500297.1">
    <property type="nucleotide sequence ID" value="NZ_JAODYH010000004.1"/>
</dbReference>
<dbReference type="PANTHER" id="PTHR42964">
    <property type="entry name" value="ENOYL-COA HYDRATASE"/>
    <property type="match status" value="1"/>
</dbReference>
<name>A0ABT2PLJ8_9BURK</name>
<gene>
    <name evidence="3" type="ORF">N0K08_10760</name>
</gene>
<dbReference type="EMBL" id="JAODYH010000004">
    <property type="protein sequence ID" value="MCT9811115.1"/>
    <property type="molecule type" value="Genomic_DNA"/>
</dbReference>
<accession>A0ABT2PLJ8</accession>
<reference evidence="3 4" key="1">
    <citation type="submission" date="2022-09" db="EMBL/GenBank/DDBJ databases">
        <title>Draft genome of isolate Be4.</title>
        <authorList>
            <person name="Sanchez-Castro I."/>
            <person name="Martinez-Rodriguez P."/>
            <person name="Descostes M."/>
            <person name="Merroun M."/>
        </authorList>
    </citation>
    <scope>NUCLEOTIDE SEQUENCE [LARGE SCALE GENOMIC DNA]</scope>
    <source>
        <strain evidence="3 4">Be4</strain>
    </source>
</reference>
<comment type="similarity">
    <text evidence="1">Belongs to the enoyl-CoA hydratase/isomerase family.</text>
</comment>
<dbReference type="Pfam" id="PF00378">
    <property type="entry name" value="ECH_1"/>
    <property type="match status" value="1"/>
</dbReference>
<feature type="region of interest" description="Disordered" evidence="2">
    <location>
        <begin position="271"/>
        <end position="299"/>
    </location>
</feature>
<evidence type="ECO:0000256" key="1">
    <source>
        <dbReference type="ARBA" id="ARBA00005254"/>
    </source>
</evidence>
<evidence type="ECO:0000313" key="3">
    <source>
        <dbReference type="EMBL" id="MCT9811115.1"/>
    </source>
</evidence>
<dbReference type="CDD" id="cd06558">
    <property type="entry name" value="crotonase-like"/>
    <property type="match status" value="1"/>
</dbReference>
<dbReference type="Gene3D" id="3.90.226.10">
    <property type="entry name" value="2-enoyl-CoA Hydratase, Chain A, domain 1"/>
    <property type="match status" value="1"/>
</dbReference>
<dbReference type="InterPro" id="IPR014748">
    <property type="entry name" value="Enoyl-CoA_hydra_C"/>
</dbReference>
<protein>
    <submittedName>
        <fullName evidence="3">Enoyl-CoA hydratase/isomerase family protein</fullName>
    </submittedName>
</protein>
<proteinExistence type="inferred from homology"/>
<dbReference type="InterPro" id="IPR051683">
    <property type="entry name" value="Enoyl-CoA_Hydratase/Isomerase"/>
</dbReference>
<sequence length="299" mass="31073">MSSHSSLLVTRLQDVLFLTLNCPATRNALAPELVAELAQAIASVQGDAQLRAIVLRGSQGFFCAGGNIGSFQARLDQSPQADADALASDPVAARNRAFGRFLEQLAALPVPLIAAVEGAAMGGGMGLACTADIVLATHGAKFALTETALGIIPAQIAPFVDARIGRRNTLRLGLFGERVSGDQAQALGLVDELAADSAALDALLAQWLTRMARCAPGANQALKRLFAADAAPALAARLDHAALAFAQCMRHEGAEGIAAFREKRPAAWQAEFSAQDIRQTHTPPAAPASSRLPSLQTAP</sequence>
<dbReference type="SUPFAM" id="SSF52096">
    <property type="entry name" value="ClpP/crotonase"/>
    <property type="match status" value="1"/>
</dbReference>
<keyword evidence="4" id="KW-1185">Reference proteome</keyword>
<dbReference type="Gene3D" id="1.10.12.10">
    <property type="entry name" value="Lyase 2-enoyl-coa Hydratase, Chain A, domain 2"/>
    <property type="match status" value="1"/>
</dbReference>
<dbReference type="InterPro" id="IPR029045">
    <property type="entry name" value="ClpP/crotonase-like_dom_sf"/>
</dbReference>
<evidence type="ECO:0000313" key="4">
    <source>
        <dbReference type="Proteomes" id="UP001525968"/>
    </source>
</evidence>